<dbReference type="Proteomes" id="UP000006753">
    <property type="component" value="Unassembled WGS sequence"/>
</dbReference>
<evidence type="ECO:0000313" key="2">
    <source>
        <dbReference type="EMBL" id="EKD19705.1"/>
    </source>
</evidence>
<dbReference type="EMBL" id="JH921430">
    <property type="protein sequence ID" value="EKD19705.1"/>
    <property type="molecule type" value="Genomic_DNA"/>
</dbReference>
<reference evidence="2 3" key="1">
    <citation type="journal article" date="2012" name="BMC Genomics">
        <title>Sequencing the genome of Marssonina brunnea reveals fungus-poplar co-evolution.</title>
        <authorList>
            <person name="Zhu S."/>
            <person name="Cao Y.-Z."/>
            <person name="Jiang C."/>
            <person name="Tan B.-Y."/>
            <person name="Wang Z."/>
            <person name="Feng S."/>
            <person name="Zhang L."/>
            <person name="Su X.-H."/>
            <person name="Brejova B."/>
            <person name="Vinar T."/>
            <person name="Xu M."/>
            <person name="Wang M.-X."/>
            <person name="Zhang S.-G."/>
            <person name="Huang M.-R."/>
            <person name="Wu R."/>
            <person name="Zhou Y."/>
        </authorList>
    </citation>
    <scope>NUCLEOTIDE SEQUENCE [LARGE SCALE GENOMIC DNA]</scope>
    <source>
        <strain evidence="2 3">MB_m1</strain>
    </source>
</reference>
<protein>
    <submittedName>
        <fullName evidence="2">Uncharacterized protein</fullName>
    </submittedName>
</protein>
<dbReference type="InterPro" id="IPR045564">
    <property type="entry name" value="DUF5910"/>
</dbReference>
<dbReference type="OMA" id="WIPEYFE"/>
<dbReference type="HOGENOM" id="CLU_091777_0_0_1"/>
<feature type="chain" id="PRO_5003854586" evidence="1">
    <location>
        <begin position="24"/>
        <end position="216"/>
    </location>
</feature>
<dbReference type="GeneID" id="18757592"/>
<organism evidence="2 3">
    <name type="scientific">Marssonina brunnea f. sp. multigermtubi (strain MB_m1)</name>
    <name type="common">Marssonina leaf spot fungus</name>
    <dbReference type="NCBI Taxonomy" id="1072389"/>
    <lineage>
        <taxon>Eukaryota</taxon>
        <taxon>Fungi</taxon>
        <taxon>Dikarya</taxon>
        <taxon>Ascomycota</taxon>
        <taxon>Pezizomycotina</taxon>
        <taxon>Leotiomycetes</taxon>
        <taxon>Helotiales</taxon>
        <taxon>Drepanopezizaceae</taxon>
        <taxon>Drepanopeziza</taxon>
    </lineage>
</organism>
<keyword evidence="3" id="KW-1185">Reference proteome</keyword>
<evidence type="ECO:0000313" key="3">
    <source>
        <dbReference type="Proteomes" id="UP000006753"/>
    </source>
</evidence>
<keyword evidence="1" id="KW-0732">Signal</keyword>
<dbReference type="InParanoid" id="K1WQ30"/>
<dbReference type="Pfam" id="PF19287">
    <property type="entry name" value="DUF5910"/>
    <property type="match status" value="1"/>
</dbReference>
<name>K1WQ30_MARBU</name>
<accession>K1WQ30</accession>
<gene>
    <name evidence="2" type="ORF">MBM_01657</name>
</gene>
<proteinExistence type="predicted"/>
<evidence type="ECO:0000256" key="1">
    <source>
        <dbReference type="SAM" id="SignalP"/>
    </source>
</evidence>
<feature type="signal peptide" evidence="1">
    <location>
        <begin position="1"/>
        <end position="23"/>
    </location>
</feature>
<dbReference type="eggNOG" id="ENOG502SUI0">
    <property type="taxonomic scope" value="Eukaryota"/>
</dbReference>
<sequence>MLLSRSICSGLLALSFHFSTAQGQDDKRIIIGYRTVSEEEAFDINAKNKPMRDEGFDFANRVRESDQQIGPGYYLVNHPAGWPAEKGDWHCVIKANKNEFDEALKVWIPEYFETIDWVGKVKRVDLWTGDMENIADYMLLVGLPARLELRFSRIKGAETAMLQMVIPSKVVNKNHLDLWGQCWSTAAELKQHANQIVNWEQWAIAGDPMVAERFQL</sequence>
<dbReference type="KEGG" id="mbe:MBM_01657"/>
<dbReference type="OrthoDB" id="4540223at2759"/>
<dbReference type="AlphaFoldDB" id="K1WQ30"/>